<name>A0ABW3PFN4_9LACO</name>
<sequence>MKFDWGYFFNLFPQLIKYVPLTLLMAVFAMIISVLVGGILTLAYLYAVKPLKWLVKLYVSFFRGIPTLVLLFIVYYGFPEIIPIFKGVPALTAAIVGLGIKESAYLIEIFRAGISSVDQGQIEAGESLNFSYSRIFLSIILPQAALNALPATGNTFVSLLKETSLAFALGVTEIFADGKLLASASLRFFEVYVAVGLIYWVLIIIYSWMQKLVENALEAPYRRIANGIDKNQKSIGNTWRQTSVKER</sequence>
<dbReference type="InterPro" id="IPR010065">
    <property type="entry name" value="AA_ABC_transptr_permease_3TM"/>
</dbReference>
<dbReference type="InterPro" id="IPR035906">
    <property type="entry name" value="MetI-like_sf"/>
</dbReference>
<evidence type="ECO:0000256" key="1">
    <source>
        <dbReference type="ARBA" id="ARBA00004651"/>
    </source>
</evidence>
<keyword evidence="3" id="KW-1003">Cell membrane</keyword>
<evidence type="ECO:0000256" key="5">
    <source>
        <dbReference type="ARBA" id="ARBA00022970"/>
    </source>
</evidence>
<dbReference type="Proteomes" id="UP001597156">
    <property type="component" value="Unassembled WGS sequence"/>
</dbReference>
<feature type="domain" description="ABC transmembrane type-1" evidence="9">
    <location>
        <begin position="19"/>
        <end position="210"/>
    </location>
</feature>
<keyword evidence="5" id="KW-0029">Amino-acid transport</keyword>
<keyword evidence="6 8" id="KW-1133">Transmembrane helix</keyword>
<accession>A0ABW3PFN4</accession>
<dbReference type="SUPFAM" id="SSF161098">
    <property type="entry name" value="MetI-like"/>
    <property type="match status" value="1"/>
</dbReference>
<dbReference type="EMBL" id="JBHTLH010000019">
    <property type="protein sequence ID" value="MFD1125004.1"/>
    <property type="molecule type" value="Genomic_DNA"/>
</dbReference>
<feature type="transmembrane region" description="Helical" evidence="8">
    <location>
        <begin position="189"/>
        <end position="209"/>
    </location>
</feature>
<dbReference type="Gene3D" id="1.10.3720.10">
    <property type="entry name" value="MetI-like"/>
    <property type="match status" value="1"/>
</dbReference>
<dbReference type="PANTHER" id="PTHR30614:SF0">
    <property type="entry name" value="L-CYSTINE TRANSPORT SYSTEM PERMEASE PROTEIN TCYL"/>
    <property type="match status" value="1"/>
</dbReference>
<evidence type="ECO:0000256" key="4">
    <source>
        <dbReference type="ARBA" id="ARBA00022692"/>
    </source>
</evidence>
<dbReference type="CDD" id="cd06261">
    <property type="entry name" value="TM_PBP2"/>
    <property type="match status" value="1"/>
</dbReference>
<protein>
    <submittedName>
        <fullName evidence="10">Amino acid ABC transporter permease</fullName>
    </submittedName>
</protein>
<evidence type="ECO:0000256" key="2">
    <source>
        <dbReference type="ARBA" id="ARBA00022448"/>
    </source>
</evidence>
<dbReference type="PANTHER" id="PTHR30614">
    <property type="entry name" value="MEMBRANE COMPONENT OF AMINO ACID ABC TRANSPORTER"/>
    <property type="match status" value="1"/>
</dbReference>
<gene>
    <name evidence="10" type="ORF">ACFQ22_06525</name>
</gene>
<feature type="transmembrane region" description="Helical" evidence="8">
    <location>
        <begin position="84"/>
        <end position="100"/>
    </location>
</feature>
<evidence type="ECO:0000256" key="8">
    <source>
        <dbReference type="RuleBase" id="RU363032"/>
    </source>
</evidence>
<organism evidence="10 11">
    <name type="scientific">Lentilactobacillus raoultii</name>
    <dbReference type="NCBI Taxonomy" id="1987503"/>
    <lineage>
        <taxon>Bacteria</taxon>
        <taxon>Bacillati</taxon>
        <taxon>Bacillota</taxon>
        <taxon>Bacilli</taxon>
        <taxon>Lactobacillales</taxon>
        <taxon>Lactobacillaceae</taxon>
        <taxon>Lentilactobacillus</taxon>
    </lineage>
</organism>
<dbReference type="PROSITE" id="PS50928">
    <property type="entry name" value="ABC_TM1"/>
    <property type="match status" value="1"/>
</dbReference>
<comment type="similarity">
    <text evidence="8">Belongs to the binding-protein-dependent transport system permease family.</text>
</comment>
<dbReference type="InterPro" id="IPR000515">
    <property type="entry name" value="MetI-like"/>
</dbReference>
<dbReference type="NCBIfam" id="TIGR01726">
    <property type="entry name" value="HEQRo_perm_3TM"/>
    <property type="match status" value="1"/>
</dbReference>
<feature type="transmembrane region" description="Helical" evidence="8">
    <location>
        <begin position="57"/>
        <end position="78"/>
    </location>
</feature>
<keyword evidence="11" id="KW-1185">Reference proteome</keyword>
<keyword evidence="7 8" id="KW-0472">Membrane</keyword>
<dbReference type="InterPro" id="IPR043429">
    <property type="entry name" value="ArtM/GltK/GlnP/TcyL/YhdX-like"/>
</dbReference>
<comment type="caution">
    <text evidence="10">The sequence shown here is derived from an EMBL/GenBank/DDBJ whole genome shotgun (WGS) entry which is preliminary data.</text>
</comment>
<keyword evidence="4 8" id="KW-0812">Transmembrane</keyword>
<evidence type="ECO:0000313" key="11">
    <source>
        <dbReference type="Proteomes" id="UP001597156"/>
    </source>
</evidence>
<evidence type="ECO:0000256" key="7">
    <source>
        <dbReference type="ARBA" id="ARBA00023136"/>
    </source>
</evidence>
<proteinExistence type="inferred from homology"/>
<feature type="transmembrane region" description="Helical" evidence="8">
    <location>
        <begin position="20"/>
        <end position="45"/>
    </location>
</feature>
<evidence type="ECO:0000256" key="3">
    <source>
        <dbReference type="ARBA" id="ARBA00022475"/>
    </source>
</evidence>
<evidence type="ECO:0000256" key="6">
    <source>
        <dbReference type="ARBA" id="ARBA00022989"/>
    </source>
</evidence>
<evidence type="ECO:0000313" key="10">
    <source>
        <dbReference type="EMBL" id="MFD1125004.1"/>
    </source>
</evidence>
<keyword evidence="2 8" id="KW-0813">Transport</keyword>
<dbReference type="RefSeq" id="WP_121977937.1">
    <property type="nucleotide sequence ID" value="NZ_JBHTLH010000019.1"/>
</dbReference>
<reference evidence="11" key="1">
    <citation type="journal article" date="2019" name="Int. J. Syst. Evol. Microbiol.">
        <title>The Global Catalogue of Microorganisms (GCM) 10K type strain sequencing project: providing services to taxonomists for standard genome sequencing and annotation.</title>
        <authorList>
            <consortium name="The Broad Institute Genomics Platform"/>
            <consortium name="The Broad Institute Genome Sequencing Center for Infectious Disease"/>
            <person name="Wu L."/>
            <person name="Ma J."/>
        </authorList>
    </citation>
    <scope>NUCLEOTIDE SEQUENCE [LARGE SCALE GENOMIC DNA]</scope>
    <source>
        <strain evidence="11">CCUG 71848</strain>
    </source>
</reference>
<dbReference type="Pfam" id="PF00528">
    <property type="entry name" value="BPD_transp_1"/>
    <property type="match status" value="1"/>
</dbReference>
<comment type="subcellular location">
    <subcellularLocation>
        <location evidence="1 8">Cell membrane</location>
        <topology evidence="1 8">Multi-pass membrane protein</topology>
    </subcellularLocation>
</comment>
<evidence type="ECO:0000259" key="9">
    <source>
        <dbReference type="PROSITE" id="PS50928"/>
    </source>
</evidence>